<keyword evidence="5 8" id="KW-1133">Transmembrane helix</keyword>
<evidence type="ECO:0000313" key="10">
    <source>
        <dbReference type="Proteomes" id="UP000239863"/>
    </source>
</evidence>
<dbReference type="OrthoDB" id="9775950at2"/>
<comment type="similarity">
    <text evidence="2">Belongs to the multi antimicrobial extrusion (MATE) (TC 2.A.66.1) family.</text>
</comment>
<accession>A0A2S6FWQ8</accession>
<evidence type="ECO:0000256" key="1">
    <source>
        <dbReference type="ARBA" id="ARBA00004141"/>
    </source>
</evidence>
<feature type="transmembrane region" description="Helical" evidence="8">
    <location>
        <begin position="443"/>
        <end position="463"/>
    </location>
</feature>
<feature type="transmembrane region" description="Helical" evidence="8">
    <location>
        <begin position="122"/>
        <end position="140"/>
    </location>
</feature>
<dbReference type="GO" id="GO:0005886">
    <property type="term" value="C:plasma membrane"/>
    <property type="evidence" value="ECO:0007669"/>
    <property type="project" value="TreeGrafter"/>
</dbReference>
<feature type="transmembrane region" description="Helical" evidence="8">
    <location>
        <begin position="413"/>
        <end position="431"/>
    </location>
</feature>
<evidence type="ECO:0000256" key="6">
    <source>
        <dbReference type="ARBA" id="ARBA00023136"/>
    </source>
</evidence>
<reference evidence="9 10" key="1">
    <citation type="submission" date="2018-02" db="EMBL/GenBank/DDBJ databases">
        <title>Genomic Encyclopedia of Archaeal and Bacterial Type Strains, Phase II (KMG-II): from individual species to whole genera.</title>
        <authorList>
            <person name="Goeker M."/>
        </authorList>
    </citation>
    <scope>NUCLEOTIDE SEQUENCE [LARGE SCALE GENOMIC DNA]</scope>
    <source>
        <strain evidence="9 10">DSM 15099</strain>
    </source>
</reference>
<dbReference type="STRING" id="37659.GCA_000703125_00226"/>
<comment type="caution">
    <text evidence="9">The sequence shown here is derived from an EMBL/GenBank/DDBJ whole genome shotgun (WGS) entry which is preliminary data.</text>
</comment>
<dbReference type="InterPro" id="IPR002797">
    <property type="entry name" value="Polysacc_synth"/>
</dbReference>
<feature type="transmembrane region" description="Helical" evidence="8">
    <location>
        <begin position="226"/>
        <end position="256"/>
    </location>
</feature>
<evidence type="ECO:0000256" key="3">
    <source>
        <dbReference type="ARBA" id="ARBA00022448"/>
    </source>
</evidence>
<sequence length="501" mass="56420">MINDKFYRDTFLLTLSNLTTGILGFIFSITLSRELGPEGMGLYGLVMPIYNIFICLICGGIIAAISKISAIYKDNNDVLNLKKTINITIKFDILWACLVVIFVFFFAPFLGEKIIKDPRTILSIRITCPAMIFIGISNILKGYFYGTSSIKIPAFIDILEKFIRILIIVFIINYFNLKNITQTVSAAYIALCLGEFISLILLYFYYKRSVNSLSCVSKKHESRTQLLFNVLVISLPLCLNAFVSTALSALSTLILPRRLIVSGFNYSEALSIIGKFTGMTLNIVFFPMIVIGSIITVLVPDLAQGINKNDSYFIESRIIEVLRIAFLLGLSTLVLCISIPENLGMMFFKRNDLTYYIKFLSLCPPILYCDSTTYGILNGLGKQNIMLRNSLFISVIELISLYILTGIKSINIFGYGITIIITSTISLCLNLKEIRKYYDLNISITNIFIYLLIATLSYFSIIILKNQISNSSMVFKNFVLISLGFSSFLFSILFTVKKNKI</sequence>
<feature type="transmembrane region" description="Helical" evidence="8">
    <location>
        <begin position="321"/>
        <end position="340"/>
    </location>
</feature>
<evidence type="ECO:0000256" key="7">
    <source>
        <dbReference type="ARBA" id="ARBA00031636"/>
    </source>
</evidence>
<keyword evidence="6 8" id="KW-0472">Membrane</keyword>
<keyword evidence="3" id="KW-0813">Transport</keyword>
<feature type="transmembrane region" description="Helical" evidence="8">
    <location>
        <begin position="49"/>
        <end position="72"/>
    </location>
</feature>
<feature type="transmembrane region" description="Helical" evidence="8">
    <location>
        <begin position="475"/>
        <end position="496"/>
    </location>
</feature>
<dbReference type="EMBL" id="PTIS01000011">
    <property type="protein sequence ID" value="PPK48026.1"/>
    <property type="molecule type" value="Genomic_DNA"/>
</dbReference>
<feature type="transmembrane region" description="Helical" evidence="8">
    <location>
        <begin position="389"/>
        <end position="407"/>
    </location>
</feature>
<feature type="transmembrane region" description="Helical" evidence="8">
    <location>
        <begin position="152"/>
        <end position="175"/>
    </location>
</feature>
<keyword evidence="4 8" id="KW-0812">Transmembrane</keyword>
<gene>
    <name evidence="9" type="ORF">BD821_11186</name>
</gene>
<dbReference type="PANTHER" id="PTHR43298">
    <property type="entry name" value="MULTIDRUG RESISTANCE PROTEIN NORM-RELATED"/>
    <property type="match status" value="1"/>
</dbReference>
<proteinExistence type="inferred from homology"/>
<feature type="transmembrane region" description="Helical" evidence="8">
    <location>
        <begin position="187"/>
        <end position="206"/>
    </location>
</feature>
<feature type="transmembrane region" description="Helical" evidence="8">
    <location>
        <begin position="12"/>
        <end position="29"/>
    </location>
</feature>
<dbReference type="InterPro" id="IPR050222">
    <property type="entry name" value="MATE_MdtK"/>
</dbReference>
<dbReference type="InterPro" id="IPR014249">
    <property type="entry name" value="Spore_V_B"/>
</dbReference>
<name>A0A2S6FWQ8_9CLOT</name>
<dbReference type="Pfam" id="PF01943">
    <property type="entry name" value="Polysacc_synt"/>
    <property type="match status" value="1"/>
</dbReference>
<dbReference type="PANTHER" id="PTHR43298:SF2">
    <property type="entry name" value="FMN_FAD EXPORTER YEEO-RELATED"/>
    <property type="match status" value="1"/>
</dbReference>
<protein>
    <recommendedName>
        <fullName evidence="7">Multidrug-efflux transporter</fullName>
    </recommendedName>
</protein>
<evidence type="ECO:0000256" key="8">
    <source>
        <dbReference type="SAM" id="Phobius"/>
    </source>
</evidence>
<comment type="subcellular location">
    <subcellularLocation>
        <location evidence="1">Membrane</location>
        <topology evidence="1">Multi-pass membrane protein</topology>
    </subcellularLocation>
</comment>
<feature type="transmembrane region" description="Helical" evidence="8">
    <location>
        <begin position="355"/>
        <end position="377"/>
    </location>
</feature>
<evidence type="ECO:0000256" key="5">
    <source>
        <dbReference type="ARBA" id="ARBA00022989"/>
    </source>
</evidence>
<feature type="transmembrane region" description="Helical" evidence="8">
    <location>
        <begin position="276"/>
        <end position="300"/>
    </location>
</feature>
<evidence type="ECO:0000256" key="2">
    <source>
        <dbReference type="ARBA" id="ARBA00010199"/>
    </source>
</evidence>
<dbReference type="Proteomes" id="UP000239863">
    <property type="component" value="Unassembled WGS sequence"/>
</dbReference>
<evidence type="ECO:0000256" key="4">
    <source>
        <dbReference type="ARBA" id="ARBA00022692"/>
    </source>
</evidence>
<dbReference type="NCBIfam" id="TIGR02900">
    <property type="entry name" value="spore_V_B"/>
    <property type="match status" value="1"/>
</dbReference>
<evidence type="ECO:0000313" key="9">
    <source>
        <dbReference type="EMBL" id="PPK48026.1"/>
    </source>
</evidence>
<organism evidence="9 10">
    <name type="scientific">Clostridium algidicarnis DSM 15099</name>
    <dbReference type="NCBI Taxonomy" id="1121295"/>
    <lineage>
        <taxon>Bacteria</taxon>
        <taxon>Bacillati</taxon>
        <taxon>Bacillota</taxon>
        <taxon>Clostridia</taxon>
        <taxon>Eubacteriales</taxon>
        <taxon>Clostridiaceae</taxon>
        <taxon>Clostridium</taxon>
    </lineage>
</organism>
<dbReference type="InterPro" id="IPR024923">
    <property type="entry name" value="PG_synth_SpoVB"/>
</dbReference>
<feature type="transmembrane region" description="Helical" evidence="8">
    <location>
        <begin position="93"/>
        <end position="110"/>
    </location>
</feature>
<dbReference type="RefSeq" id="WP_104410155.1">
    <property type="nucleotide sequence ID" value="NZ_PTIS01000011.1"/>
</dbReference>
<dbReference type="AlphaFoldDB" id="A0A2S6FWQ8"/>
<dbReference type="PIRSF" id="PIRSF038958">
    <property type="entry name" value="PG_synth_SpoVB"/>
    <property type="match status" value="1"/>
</dbReference>